<keyword evidence="6 15" id="KW-0808">Transferase</keyword>
<keyword evidence="7 15" id="KW-0949">S-adenosyl-L-methionine</keyword>
<evidence type="ECO:0000256" key="9">
    <source>
        <dbReference type="ARBA" id="ARBA00022853"/>
    </source>
</evidence>
<dbReference type="Gene3D" id="3.40.50.150">
    <property type="entry name" value="Vaccinia Virus protein VP39"/>
    <property type="match status" value="1"/>
</dbReference>
<dbReference type="SUPFAM" id="SSF53335">
    <property type="entry name" value="S-adenosyl-L-methionine-dependent methyltransferases"/>
    <property type="match status" value="1"/>
</dbReference>
<keyword evidence="20" id="KW-1185">Reference proteome</keyword>
<feature type="compositionally biased region" description="Polar residues" evidence="17">
    <location>
        <begin position="89"/>
        <end position="98"/>
    </location>
</feature>
<evidence type="ECO:0000256" key="16">
    <source>
        <dbReference type="PIRSR" id="PIRSR017570-1"/>
    </source>
</evidence>
<feature type="binding site" evidence="16">
    <location>
        <begin position="307"/>
        <end position="310"/>
    </location>
    <ligand>
        <name>S-adenosyl-L-methionine</name>
        <dbReference type="ChEBI" id="CHEBI:59789"/>
    </ligand>
</feature>
<evidence type="ECO:0000256" key="5">
    <source>
        <dbReference type="ARBA" id="ARBA00022603"/>
    </source>
</evidence>
<dbReference type="InterPro" id="IPR021162">
    <property type="entry name" value="Dot1"/>
</dbReference>
<dbReference type="GO" id="GO:0006281">
    <property type="term" value="P:DNA repair"/>
    <property type="evidence" value="ECO:0007669"/>
    <property type="project" value="InterPro"/>
</dbReference>
<keyword evidence="10 15" id="KW-0805">Transcription regulation</keyword>
<feature type="compositionally biased region" description="Basic and acidic residues" evidence="17">
    <location>
        <begin position="60"/>
        <end position="70"/>
    </location>
</feature>
<feature type="binding site" evidence="16">
    <location>
        <begin position="392"/>
        <end position="393"/>
    </location>
    <ligand>
        <name>S-adenosyl-L-methionine</name>
        <dbReference type="ChEBI" id="CHEBI:59789"/>
    </ligand>
</feature>
<sequence>MRLKAMGFFDHFHKDGTTALKAQTPKTRKEVVKSAVAPSSSGKSPVVKHYRSQALVNTKSSDRDIPDPRKSLASGKRDRARRVRKRASPLQSRLVSSSDDSDYGEFEIQPHKRIKSDSREKCPRSLRYEAAPTKDNDSKFTFLHATDITALGPTNNYKAAFGDQTEVEISLQYPGGSQQERYQLLHPRDNEDFNPVDDMIRVIELISTFYLLSEQAEPLLDENSGIIRKLRRALARKSGQEFREGVLRYNQIIKTFRDNGMVSKNLDKVHCLPLPLVERILTQTYARTVSLQVSALKKYENGSDNVYGELLPRFISKIFHDTGLKSDQVFVDLGSGVGNVVLQAALEVGCESWGCEMMENACELAKRQEKEFTARCRLWGLAIGDLNLERGDFLKNPNIAKTLKRADVVLVNNQAFTPELNNGLMNLFLDLREGCQIVSLKSFVPHDHKITSRNFNSPMHLLNVERKEYFSDSVSWTNAPGTYFVARKDSTKLKEFLDRMG</sequence>
<feature type="compositionally biased region" description="Basic residues" evidence="17">
    <location>
        <begin position="78"/>
        <end position="87"/>
    </location>
</feature>
<dbReference type="OrthoDB" id="443402at2759"/>
<keyword evidence="11 15" id="KW-0804">Transcription</keyword>
<comment type="function">
    <text evidence="1 15">Histone methyltransferase that specifically trimethylates histone H3 to form H3K79me3. This methylation is required for telomere silencing and for the pachytene checkpoint during the meiotic cell cycle by allowing the recruitment of RAD9 to double strand breaks. Nucleosomes are preferred as substrate compared to free histone.</text>
</comment>
<evidence type="ECO:0000313" key="20">
    <source>
        <dbReference type="Proteomes" id="UP000698800"/>
    </source>
</evidence>
<evidence type="ECO:0000256" key="14">
    <source>
        <dbReference type="ARBA" id="ARBA00047770"/>
    </source>
</evidence>
<proteinExistence type="inferred from homology"/>
<keyword evidence="12 15" id="KW-0539">Nucleus</keyword>
<evidence type="ECO:0000256" key="4">
    <source>
        <dbReference type="ARBA" id="ARBA00020987"/>
    </source>
</evidence>
<evidence type="ECO:0000256" key="11">
    <source>
        <dbReference type="ARBA" id="ARBA00023163"/>
    </source>
</evidence>
<evidence type="ECO:0000256" key="6">
    <source>
        <dbReference type="ARBA" id="ARBA00022679"/>
    </source>
</evidence>
<dbReference type="InterPro" id="IPR030445">
    <property type="entry name" value="H3-K79_meTrfase"/>
</dbReference>
<dbReference type="PANTHER" id="PTHR21451:SF0">
    <property type="entry name" value="HISTONE-LYSINE N-METHYLTRANSFERASE, H3 LYSINE-79 SPECIFIC"/>
    <property type="match status" value="1"/>
</dbReference>
<evidence type="ECO:0000256" key="7">
    <source>
        <dbReference type="ARBA" id="ARBA00022691"/>
    </source>
</evidence>
<keyword evidence="9 15" id="KW-0156">Chromatin regulator</keyword>
<feature type="region of interest" description="Disordered" evidence="17">
    <location>
        <begin position="19"/>
        <end position="103"/>
    </location>
</feature>
<dbReference type="CDD" id="cd02440">
    <property type="entry name" value="AdoMet_MTases"/>
    <property type="match status" value="1"/>
</dbReference>
<evidence type="ECO:0000256" key="13">
    <source>
        <dbReference type="ARBA" id="ARBA00029821"/>
    </source>
</evidence>
<dbReference type="GO" id="GO:0000781">
    <property type="term" value="C:chromosome, telomeric region"/>
    <property type="evidence" value="ECO:0007669"/>
    <property type="project" value="GOC"/>
</dbReference>
<comment type="caution">
    <text evidence="19">The sequence shown here is derived from an EMBL/GenBank/DDBJ whole genome shotgun (WGS) entry which is preliminary data.</text>
</comment>
<evidence type="ECO:0000256" key="10">
    <source>
        <dbReference type="ARBA" id="ARBA00023015"/>
    </source>
</evidence>
<dbReference type="GO" id="GO:0005634">
    <property type="term" value="C:nucleus"/>
    <property type="evidence" value="ECO:0007669"/>
    <property type="project" value="UniProtKB-SubCell"/>
</dbReference>
<dbReference type="GO" id="GO:0000077">
    <property type="term" value="P:DNA damage checkpoint signaling"/>
    <property type="evidence" value="ECO:0007669"/>
    <property type="project" value="InterPro"/>
</dbReference>
<dbReference type="GO" id="GO:0032259">
    <property type="term" value="P:methylation"/>
    <property type="evidence" value="ECO:0007669"/>
    <property type="project" value="UniProtKB-KW"/>
</dbReference>
<evidence type="ECO:0000256" key="17">
    <source>
        <dbReference type="SAM" id="MobiDB-lite"/>
    </source>
</evidence>
<dbReference type="GO" id="GO:0000786">
    <property type="term" value="C:nucleosome"/>
    <property type="evidence" value="ECO:0007669"/>
    <property type="project" value="InterPro"/>
</dbReference>
<organism evidence="19 20">
    <name type="scientific">Glutinoglossum americanum</name>
    <dbReference type="NCBI Taxonomy" id="1670608"/>
    <lineage>
        <taxon>Eukaryota</taxon>
        <taxon>Fungi</taxon>
        <taxon>Dikarya</taxon>
        <taxon>Ascomycota</taxon>
        <taxon>Pezizomycotina</taxon>
        <taxon>Geoglossomycetes</taxon>
        <taxon>Geoglossales</taxon>
        <taxon>Geoglossaceae</taxon>
        <taxon>Glutinoglossum</taxon>
    </lineage>
</organism>
<dbReference type="InterPro" id="IPR025789">
    <property type="entry name" value="DOT1_dom"/>
</dbReference>
<evidence type="ECO:0000256" key="15">
    <source>
        <dbReference type="PIRNR" id="PIRNR017570"/>
    </source>
</evidence>
<protein>
    <recommendedName>
        <fullName evidence="4 15">Histone-lysine N-methyltransferase, H3 lysine-79 specific</fullName>
        <ecNumber evidence="3 15">2.1.1.360</ecNumber>
    </recommendedName>
    <alternativeName>
        <fullName evidence="13 15">Histone H3-K79 methyltransferase</fullName>
    </alternativeName>
</protein>
<dbReference type="Proteomes" id="UP000698800">
    <property type="component" value="Unassembled WGS sequence"/>
</dbReference>
<feature type="binding site" evidence="16">
    <location>
        <begin position="330"/>
        <end position="339"/>
    </location>
    <ligand>
        <name>S-adenosyl-L-methionine</name>
        <dbReference type="ChEBI" id="CHEBI:59789"/>
    </ligand>
</feature>
<dbReference type="InterPro" id="IPR029063">
    <property type="entry name" value="SAM-dependent_MTases_sf"/>
</dbReference>
<comment type="catalytic activity">
    <reaction evidence="14 15">
        <text>L-lysyl(79)-[histone H3] + 3 S-adenosyl-L-methionine = N(6),N(6),N(6)-trimethyl-L-lysyl(79)-[histone H3] + 3 S-adenosyl-L-homocysteine + 3 H(+)</text>
        <dbReference type="Rhea" id="RHEA:60328"/>
        <dbReference type="Rhea" id="RHEA-COMP:15549"/>
        <dbReference type="Rhea" id="RHEA-COMP:15552"/>
        <dbReference type="ChEBI" id="CHEBI:15378"/>
        <dbReference type="ChEBI" id="CHEBI:29969"/>
        <dbReference type="ChEBI" id="CHEBI:57856"/>
        <dbReference type="ChEBI" id="CHEBI:59789"/>
        <dbReference type="ChEBI" id="CHEBI:61961"/>
        <dbReference type="EC" id="2.1.1.360"/>
    </reaction>
</comment>
<evidence type="ECO:0000256" key="8">
    <source>
        <dbReference type="ARBA" id="ARBA00022737"/>
    </source>
</evidence>
<dbReference type="FunFam" id="3.40.50.150:FF:000033">
    <property type="entry name" value="Histone-lysine N-methyltransferase, H3 lysine-79 specific"/>
    <property type="match status" value="1"/>
</dbReference>
<dbReference type="EMBL" id="JAGHQL010000190">
    <property type="protein sequence ID" value="KAH0536643.1"/>
    <property type="molecule type" value="Genomic_DNA"/>
</dbReference>
<dbReference type="GO" id="GO:0042393">
    <property type="term" value="F:histone binding"/>
    <property type="evidence" value="ECO:0007669"/>
    <property type="project" value="InterPro"/>
</dbReference>
<name>A0A9P8I1E3_9PEZI</name>
<evidence type="ECO:0000256" key="1">
    <source>
        <dbReference type="ARBA" id="ARBA00003482"/>
    </source>
</evidence>
<comment type="subcellular location">
    <subcellularLocation>
        <location evidence="2 15">Nucleus</location>
    </subcellularLocation>
</comment>
<accession>A0A9P8I1E3</accession>
<dbReference type="GO" id="GO:0031509">
    <property type="term" value="P:subtelomeric heterochromatin formation"/>
    <property type="evidence" value="ECO:0007669"/>
    <property type="project" value="InterPro"/>
</dbReference>
<comment type="similarity">
    <text evidence="15">Belongs to the class I-like SAM-binding methyltransferase superfamily. DOT1 family.</text>
</comment>
<keyword evidence="8" id="KW-0677">Repeat</keyword>
<dbReference type="GO" id="GO:0140956">
    <property type="term" value="F:histone H3K79 trimethyltransferase activity"/>
    <property type="evidence" value="ECO:0007669"/>
    <property type="project" value="UniProtKB-EC"/>
</dbReference>
<gene>
    <name evidence="19" type="ORF">FGG08_006511</name>
</gene>
<evidence type="ECO:0000259" key="18">
    <source>
        <dbReference type="PROSITE" id="PS51569"/>
    </source>
</evidence>
<evidence type="ECO:0000256" key="2">
    <source>
        <dbReference type="ARBA" id="ARBA00004123"/>
    </source>
</evidence>
<dbReference type="PANTHER" id="PTHR21451">
    <property type="entry name" value="HISTONE H3 METHYLTRANSFERASE"/>
    <property type="match status" value="1"/>
</dbReference>
<reference evidence="19" key="1">
    <citation type="submission" date="2021-03" db="EMBL/GenBank/DDBJ databases">
        <title>Comparative genomics and phylogenomic investigation of the class Geoglossomycetes provide insights into ecological specialization and systematics.</title>
        <authorList>
            <person name="Melie T."/>
            <person name="Pirro S."/>
            <person name="Miller A.N."/>
            <person name="Quandt A."/>
        </authorList>
    </citation>
    <scope>NUCLEOTIDE SEQUENCE</scope>
    <source>
        <strain evidence="19">GBOQ0MN5Z8</strain>
    </source>
</reference>
<dbReference type="PIRSF" id="PIRSF017570">
    <property type="entry name" value="Histone_H3-K79_MeTrfase"/>
    <property type="match status" value="1"/>
</dbReference>
<keyword evidence="5 15" id="KW-0489">Methyltransferase</keyword>
<dbReference type="Pfam" id="PF08123">
    <property type="entry name" value="DOT1"/>
    <property type="match status" value="1"/>
</dbReference>
<feature type="binding site" evidence="16">
    <location>
        <position position="356"/>
    </location>
    <ligand>
        <name>S-adenosyl-L-methionine</name>
        <dbReference type="ChEBI" id="CHEBI:59789"/>
    </ligand>
</feature>
<feature type="domain" description="DOT1" evidence="18">
    <location>
        <begin position="180"/>
        <end position="501"/>
    </location>
</feature>
<evidence type="ECO:0000313" key="19">
    <source>
        <dbReference type="EMBL" id="KAH0536643.1"/>
    </source>
</evidence>
<dbReference type="AlphaFoldDB" id="A0A9P8I1E3"/>
<evidence type="ECO:0000256" key="12">
    <source>
        <dbReference type="ARBA" id="ARBA00023242"/>
    </source>
</evidence>
<dbReference type="EC" id="2.1.1.360" evidence="3 15"/>
<evidence type="ECO:0000256" key="3">
    <source>
        <dbReference type="ARBA" id="ARBA00012190"/>
    </source>
</evidence>
<dbReference type="Gene3D" id="1.10.260.170">
    <property type="match status" value="1"/>
</dbReference>
<dbReference type="PROSITE" id="PS51569">
    <property type="entry name" value="DOT1"/>
    <property type="match status" value="1"/>
</dbReference>